<feature type="transmembrane region" description="Helical" evidence="7">
    <location>
        <begin position="124"/>
        <end position="144"/>
    </location>
</feature>
<dbReference type="Proteomes" id="UP001189429">
    <property type="component" value="Unassembled WGS sequence"/>
</dbReference>
<organism evidence="9 10">
    <name type="scientific">Prorocentrum cordatum</name>
    <dbReference type="NCBI Taxonomy" id="2364126"/>
    <lineage>
        <taxon>Eukaryota</taxon>
        <taxon>Sar</taxon>
        <taxon>Alveolata</taxon>
        <taxon>Dinophyceae</taxon>
        <taxon>Prorocentrales</taxon>
        <taxon>Prorocentraceae</taxon>
        <taxon>Prorocentrum</taxon>
    </lineage>
</organism>
<dbReference type="Pfam" id="PF07690">
    <property type="entry name" value="MFS_1"/>
    <property type="match status" value="1"/>
</dbReference>
<comment type="similarity">
    <text evidence="6">Belongs to the major facilitator superfamily. Spinster (TC 2.A.1.49) family.</text>
</comment>
<evidence type="ECO:0000313" key="9">
    <source>
        <dbReference type="EMBL" id="CAK0885491.1"/>
    </source>
</evidence>
<evidence type="ECO:0000259" key="8">
    <source>
        <dbReference type="PROSITE" id="PS50850"/>
    </source>
</evidence>
<evidence type="ECO:0000256" key="7">
    <source>
        <dbReference type="SAM" id="Phobius"/>
    </source>
</evidence>
<dbReference type="Gene3D" id="1.20.1250.20">
    <property type="entry name" value="MFS general substrate transporter like domains"/>
    <property type="match status" value="1"/>
</dbReference>
<dbReference type="PANTHER" id="PTHR23505:SF52">
    <property type="entry name" value="MAJOR FACILITATOR SUPERFAMILY PROTEIN"/>
    <property type="match status" value="1"/>
</dbReference>
<sequence>MFRKLQIHHSMDKPFSTASCSGPGPDNANYGAFCGKRASQIGSLTALINSPGHALLLSTFGVLAGAQIIDVFDGDVLSCALRSLERSLGLTPSQMAHVAMAGTISKALGAPLWGVLTDKYDRRLVLTSGILLWATVTAALGMIASPTALVIVRAINGGALASIGPLSQSLLADLTPPHVRGTCFGLFHGVGSLLPLLA</sequence>
<comment type="caution">
    <text evidence="9">The sequence shown here is derived from an EMBL/GenBank/DDBJ whole genome shotgun (WGS) entry which is preliminary data.</text>
</comment>
<evidence type="ECO:0000256" key="2">
    <source>
        <dbReference type="ARBA" id="ARBA00022448"/>
    </source>
</evidence>
<evidence type="ECO:0000256" key="4">
    <source>
        <dbReference type="ARBA" id="ARBA00022989"/>
    </source>
</evidence>
<dbReference type="InterPro" id="IPR036259">
    <property type="entry name" value="MFS_trans_sf"/>
</dbReference>
<dbReference type="InterPro" id="IPR044770">
    <property type="entry name" value="MFS_spinster-like"/>
</dbReference>
<accession>A0ABN9WGD6</accession>
<dbReference type="SUPFAM" id="SSF103473">
    <property type="entry name" value="MFS general substrate transporter"/>
    <property type="match status" value="1"/>
</dbReference>
<comment type="subcellular location">
    <subcellularLocation>
        <location evidence="1">Membrane</location>
        <topology evidence="1">Multi-pass membrane protein</topology>
    </subcellularLocation>
</comment>
<evidence type="ECO:0000256" key="3">
    <source>
        <dbReference type="ARBA" id="ARBA00022692"/>
    </source>
</evidence>
<evidence type="ECO:0000256" key="1">
    <source>
        <dbReference type="ARBA" id="ARBA00004141"/>
    </source>
</evidence>
<keyword evidence="10" id="KW-1185">Reference proteome</keyword>
<evidence type="ECO:0000256" key="6">
    <source>
        <dbReference type="ARBA" id="ARBA00024338"/>
    </source>
</evidence>
<keyword evidence="2" id="KW-0813">Transport</keyword>
<keyword evidence="4 7" id="KW-1133">Transmembrane helix</keyword>
<gene>
    <name evidence="9" type="ORF">PCOR1329_LOCUS67101</name>
</gene>
<evidence type="ECO:0000313" key="10">
    <source>
        <dbReference type="Proteomes" id="UP001189429"/>
    </source>
</evidence>
<keyword evidence="5 7" id="KW-0472">Membrane</keyword>
<feature type="domain" description="Major facilitator superfamily (MFS) profile" evidence="8">
    <location>
        <begin position="59"/>
        <end position="198"/>
    </location>
</feature>
<dbReference type="InterPro" id="IPR011701">
    <property type="entry name" value="MFS"/>
</dbReference>
<name>A0ABN9WGD6_9DINO</name>
<dbReference type="PANTHER" id="PTHR23505">
    <property type="entry name" value="SPINSTER"/>
    <property type="match status" value="1"/>
</dbReference>
<reference evidence="9" key="1">
    <citation type="submission" date="2023-10" db="EMBL/GenBank/DDBJ databases">
        <authorList>
            <person name="Chen Y."/>
            <person name="Shah S."/>
            <person name="Dougan E. K."/>
            <person name="Thang M."/>
            <person name="Chan C."/>
        </authorList>
    </citation>
    <scope>NUCLEOTIDE SEQUENCE [LARGE SCALE GENOMIC DNA]</scope>
</reference>
<protein>
    <recommendedName>
        <fullName evidence="8">Major facilitator superfamily (MFS) profile domain-containing protein</fullName>
    </recommendedName>
</protein>
<dbReference type="InterPro" id="IPR020846">
    <property type="entry name" value="MFS_dom"/>
</dbReference>
<proteinExistence type="inferred from homology"/>
<evidence type="ECO:0000256" key="5">
    <source>
        <dbReference type="ARBA" id="ARBA00023136"/>
    </source>
</evidence>
<keyword evidence="3 7" id="KW-0812">Transmembrane</keyword>
<dbReference type="EMBL" id="CAUYUJ010018678">
    <property type="protein sequence ID" value="CAK0885491.1"/>
    <property type="molecule type" value="Genomic_DNA"/>
</dbReference>
<dbReference type="PROSITE" id="PS50850">
    <property type="entry name" value="MFS"/>
    <property type="match status" value="1"/>
</dbReference>